<dbReference type="Proteomes" id="UP000245020">
    <property type="component" value="Unassembled WGS sequence"/>
</dbReference>
<feature type="binding site" evidence="9">
    <location>
        <position position="16"/>
    </location>
    <ligand>
        <name>ADP</name>
        <dbReference type="ChEBI" id="CHEBI:456216"/>
    </ligand>
</feature>
<dbReference type="FunFam" id="3.30.420.40:FF:000008">
    <property type="entry name" value="Glycerol kinase"/>
    <property type="match status" value="1"/>
</dbReference>
<protein>
    <recommendedName>
        <fullName evidence="9">Glycerol kinase</fullName>
        <ecNumber evidence="9">2.7.1.30</ecNumber>
    </recommendedName>
    <alternativeName>
        <fullName evidence="9">ATP:glycerol 3-phosphotransferase</fullName>
    </alternativeName>
    <alternativeName>
        <fullName evidence="9">Glycerokinase</fullName>
        <shortName evidence="9">GK</shortName>
    </alternativeName>
</protein>
<dbReference type="RefSeq" id="WP_109188433.1">
    <property type="nucleotide sequence ID" value="NZ_BMYA01000001.1"/>
</dbReference>
<feature type="binding site" evidence="9">
    <location>
        <position position="13"/>
    </location>
    <ligand>
        <name>ATP</name>
        <dbReference type="ChEBI" id="CHEBI:30616"/>
    </ligand>
</feature>
<gene>
    <name evidence="9 13" type="primary">glpK</name>
    <name evidence="13" type="ORF">DC083_01030</name>
</gene>
<keyword evidence="14" id="KW-1185">Reference proteome</keyword>
<dbReference type="FunFam" id="3.30.420.40:FF:000007">
    <property type="entry name" value="Glycerol kinase"/>
    <property type="match status" value="1"/>
</dbReference>
<dbReference type="GO" id="GO:0006072">
    <property type="term" value="P:glycerol-3-phosphate metabolic process"/>
    <property type="evidence" value="ECO:0007669"/>
    <property type="project" value="InterPro"/>
</dbReference>
<accession>A0A2U2AGM3</accession>
<dbReference type="AlphaFoldDB" id="A0A2U2AGM3"/>
<dbReference type="EMBL" id="QEWQ01000001">
    <property type="protein sequence ID" value="PWD81808.1"/>
    <property type="molecule type" value="Genomic_DNA"/>
</dbReference>
<keyword evidence="5 9" id="KW-0418">Kinase</keyword>
<comment type="activity regulation">
    <text evidence="9">Inhibited by fructose 1,6-bisphosphate (FBP).</text>
</comment>
<dbReference type="PIRSF" id="PIRSF000538">
    <property type="entry name" value="GlpK"/>
    <property type="match status" value="1"/>
</dbReference>
<feature type="binding site" evidence="9">
    <location>
        <position position="313"/>
    </location>
    <ligand>
        <name>ATP</name>
        <dbReference type="ChEBI" id="CHEBI:30616"/>
    </ligand>
</feature>
<dbReference type="InterPro" id="IPR000577">
    <property type="entry name" value="Carb_kinase_FGGY"/>
</dbReference>
<sequence length="502" mass="55836">MQQYVMAIDQGTTSTRAIIFDKAGNIKGSSQREFRQIFPQPGWVEHDPTEIWASVLSVMTEVLAENSISPKEIATIGITNQRETTVVWDKTTGLPIYNALVWQSRQTEKICDQLRQAGHEATFKNKTGLLIDPYFSGTKVAWILDRVEGARSRAEKGELLFGTIDSWLIWKLTGGAVHVTDYSNASRTLMYNIYDLKWDEELLSILNIPAKMLPKVCSSSEVYGITSPQHFFGEEITISGAAGDQQAALFGQACFKEGMAKNTYGTGCFMLMNTGEKQVRSDSGLLTTLAWGIDGKVQYALEGSIFVAGSAVQWLRDGLRMFQHAKMSEDYAKRVESTNGVYVVPAFVGLGTPYWDPDARGAIFGITRGTEKEHFIRATLESIAYQATDVLHAMQKDSGLELSSLRVDGGASLNNFLMQFQSDILGVEVDRPKISETTALGAAYLAGLAVGYWSSIEEIDQIWRLDQQYQPEMDEQTRNKLYHGWQCAIKATQLFKPEANEA</sequence>
<feature type="binding site" evidence="9">
    <location>
        <position position="83"/>
    </location>
    <ligand>
        <name>sn-glycerol 3-phosphate</name>
        <dbReference type="ChEBI" id="CHEBI:57597"/>
    </ligand>
</feature>
<dbReference type="UniPathway" id="UPA00618">
    <property type="reaction ID" value="UER00672"/>
</dbReference>
<dbReference type="GO" id="GO:0005829">
    <property type="term" value="C:cytosol"/>
    <property type="evidence" value="ECO:0007669"/>
    <property type="project" value="TreeGrafter"/>
</dbReference>
<feature type="binding site" evidence="9">
    <location>
        <position position="82"/>
    </location>
    <ligand>
        <name>glycerol</name>
        <dbReference type="ChEBI" id="CHEBI:17754"/>
    </ligand>
</feature>
<evidence type="ECO:0000259" key="11">
    <source>
        <dbReference type="Pfam" id="PF00370"/>
    </source>
</evidence>
<evidence type="ECO:0000256" key="10">
    <source>
        <dbReference type="RuleBase" id="RU003733"/>
    </source>
</evidence>
<keyword evidence="6 9" id="KW-0319">Glycerol metabolism</keyword>
<dbReference type="PANTHER" id="PTHR10196">
    <property type="entry name" value="SUGAR KINASE"/>
    <property type="match status" value="1"/>
</dbReference>
<feature type="binding site" evidence="9">
    <location>
        <position position="244"/>
    </location>
    <ligand>
        <name>glycerol</name>
        <dbReference type="ChEBI" id="CHEBI:17754"/>
    </ligand>
</feature>
<reference evidence="14" key="1">
    <citation type="submission" date="2018-05" db="EMBL/GenBank/DDBJ databases">
        <title>Ignatzschineria dubaiensis sp. nov., isolated from necrotic foot tissues of dromedaries (Camelus dromedarius) and associated maggots in Dubai, United Arab Emirates.</title>
        <authorList>
            <person name="Tsang C.C."/>
            <person name="Tang J.Y.M."/>
            <person name="Fong J.Y.H."/>
            <person name="Kinne J."/>
            <person name="Lee H.H."/>
            <person name="Joseph M."/>
            <person name="Jose S."/>
            <person name="Schuster R.K."/>
            <person name="Tang Y."/>
            <person name="Sivakumar S."/>
            <person name="Chen J.H.K."/>
            <person name="Teng J.L.L."/>
            <person name="Lau S.K.P."/>
            <person name="Wernery U."/>
            <person name="Woo P.C.Y."/>
        </authorList>
    </citation>
    <scope>NUCLEOTIDE SEQUENCE [LARGE SCALE GENOMIC DNA]</scope>
    <source>
        <strain evidence="14">KCTC 22644</strain>
    </source>
</reference>
<feature type="binding site" evidence="9">
    <location>
        <position position="12"/>
    </location>
    <ligand>
        <name>ATP</name>
        <dbReference type="ChEBI" id="CHEBI:30616"/>
    </ligand>
</feature>
<dbReference type="Gene3D" id="3.30.420.40">
    <property type="match status" value="2"/>
</dbReference>
<dbReference type="Pfam" id="PF02782">
    <property type="entry name" value="FGGY_C"/>
    <property type="match status" value="1"/>
</dbReference>
<feature type="binding site" evidence="9">
    <location>
        <position position="14"/>
    </location>
    <ligand>
        <name>ATP</name>
        <dbReference type="ChEBI" id="CHEBI:30616"/>
    </ligand>
</feature>
<dbReference type="Pfam" id="PF00370">
    <property type="entry name" value="FGGY_N"/>
    <property type="match status" value="1"/>
</dbReference>
<organism evidence="13 14">
    <name type="scientific">Ignatzschineria ureiclastica</name>
    <dbReference type="NCBI Taxonomy" id="472582"/>
    <lineage>
        <taxon>Bacteria</taxon>
        <taxon>Pseudomonadati</taxon>
        <taxon>Pseudomonadota</taxon>
        <taxon>Gammaproteobacteria</taxon>
        <taxon>Cardiobacteriales</taxon>
        <taxon>Ignatzschineriaceae</taxon>
        <taxon>Ignatzschineria</taxon>
    </lineage>
</organism>
<feature type="binding site" evidence="9">
    <location>
        <position position="134"/>
    </location>
    <ligand>
        <name>sn-glycerol 3-phosphate</name>
        <dbReference type="ChEBI" id="CHEBI:57597"/>
    </ligand>
</feature>
<dbReference type="PANTHER" id="PTHR10196:SF69">
    <property type="entry name" value="GLYCEROL KINASE"/>
    <property type="match status" value="1"/>
</dbReference>
<evidence type="ECO:0000313" key="14">
    <source>
        <dbReference type="Proteomes" id="UP000245020"/>
    </source>
</evidence>
<dbReference type="InterPro" id="IPR005999">
    <property type="entry name" value="Glycerol_kin"/>
</dbReference>
<feature type="binding site" evidence="9">
    <location>
        <position position="12"/>
    </location>
    <ligand>
        <name>sn-glycerol 3-phosphate</name>
        <dbReference type="ChEBI" id="CHEBI:57597"/>
    </ligand>
</feature>
<comment type="function">
    <text evidence="9">Key enzyme in the regulation of glycerol uptake and metabolism. Catalyzes the phosphorylation of glycerol to yield sn-glycerol 3-phosphate.</text>
</comment>
<dbReference type="GO" id="GO:0004370">
    <property type="term" value="F:glycerol kinase activity"/>
    <property type="evidence" value="ECO:0007669"/>
    <property type="project" value="UniProtKB-UniRule"/>
</dbReference>
<dbReference type="GO" id="GO:0019563">
    <property type="term" value="P:glycerol catabolic process"/>
    <property type="evidence" value="ECO:0007669"/>
    <property type="project" value="UniProtKB-UniRule"/>
</dbReference>
<dbReference type="InterPro" id="IPR018484">
    <property type="entry name" value="FGGY_N"/>
</dbReference>
<evidence type="ECO:0000256" key="7">
    <source>
        <dbReference type="ARBA" id="ARBA00022840"/>
    </source>
</evidence>
<evidence type="ECO:0000256" key="4">
    <source>
        <dbReference type="ARBA" id="ARBA00022741"/>
    </source>
</evidence>
<comment type="catalytic activity">
    <reaction evidence="8 9">
        <text>glycerol + ATP = sn-glycerol 3-phosphate + ADP + H(+)</text>
        <dbReference type="Rhea" id="RHEA:21644"/>
        <dbReference type="ChEBI" id="CHEBI:15378"/>
        <dbReference type="ChEBI" id="CHEBI:17754"/>
        <dbReference type="ChEBI" id="CHEBI:30616"/>
        <dbReference type="ChEBI" id="CHEBI:57597"/>
        <dbReference type="ChEBI" id="CHEBI:456216"/>
        <dbReference type="EC" id="2.7.1.30"/>
    </reaction>
</comment>
<dbReference type="NCBIfam" id="NF000756">
    <property type="entry name" value="PRK00047.1"/>
    <property type="match status" value="1"/>
</dbReference>
<dbReference type="EC" id="2.7.1.30" evidence="9"/>
<evidence type="ECO:0000256" key="9">
    <source>
        <dbReference type="HAMAP-Rule" id="MF_00186"/>
    </source>
</evidence>
<dbReference type="OrthoDB" id="9805576at2"/>
<feature type="binding site" evidence="9">
    <location>
        <position position="410"/>
    </location>
    <ligand>
        <name>ADP</name>
        <dbReference type="ChEBI" id="CHEBI:456216"/>
    </ligand>
</feature>
<dbReference type="InterPro" id="IPR043129">
    <property type="entry name" value="ATPase_NBD"/>
</dbReference>
<dbReference type="PROSITE" id="PS00445">
    <property type="entry name" value="FGGY_KINASES_2"/>
    <property type="match status" value="1"/>
</dbReference>
<keyword evidence="4 9" id="KW-0547">Nucleotide-binding</keyword>
<evidence type="ECO:0000256" key="2">
    <source>
        <dbReference type="ARBA" id="ARBA00009156"/>
    </source>
</evidence>
<dbReference type="CDD" id="cd07786">
    <property type="entry name" value="FGGY_EcGK_like"/>
    <property type="match status" value="1"/>
</dbReference>
<feature type="binding site" evidence="9">
    <location>
        <position position="245"/>
    </location>
    <ligand>
        <name>glycerol</name>
        <dbReference type="ChEBI" id="CHEBI:17754"/>
    </ligand>
</feature>
<dbReference type="InterPro" id="IPR018485">
    <property type="entry name" value="FGGY_C"/>
</dbReference>
<feature type="domain" description="Carbohydrate kinase FGGY N-terminal" evidence="11">
    <location>
        <begin position="4"/>
        <end position="251"/>
    </location>
</feature>
<feature type="binding site" evidence="9">
    <location>
        <position position="83"/>
    </location>
    <ligand>
        <name>glycerol</name>
        <dbReference type="ChEBI" id="CHEBI:17754"/>
    </ligand>
</feature>
<evidence type="ECO:0000256" key="8">
    <source>
        <dbReference type="ARBA" id="ARBA00052101"/>
    </source>
</evidence>
<evidence type="ECO:0000256" key="5">
    <source>
        <dbReference type="ARBA" id="ARBA00022777"/>
    </source>
</evidence>
<evidence type="ECO:0000256" key="1">
    <source>
        <dbReference type="ARBA" id="ARBA00005190"/>
    </source>
</evidence>
<feature type="binding site" evidence="9">
    <location>
        <position position="309"/>
    </location>
    <ligand>
        <name>ATP</name>
        <dbReference type="ChEBI" id="CHEBI:30616"/>
    </ligand>
</feature>
<feature type="binding site" evidence="9">
    <location>
        <position position="82"/>
    </location>
    <ligand>
        <name>sn-glycerol 3-phosphate</name>
        <dbReference type="ChEBI" id="CHEBI:57597"/>
    </ligand>
</feature>
<feature type="binding site" evidence="9">
    <location>
        <position position="266"/>
    </location>
    <ligand>
        <name>ATP</name>
        <dbReference type="ChEBI" id="CHEBI:30616"/>
    </ligand>
</feature>
<dbReference type="GO" id="GO:0005524">
    <property type="term" value="F:ATP binding"/>
    <property type="evidence" value="ECO:0007669"/>
    <property type="project" value="UniProtKB-UniRule"/>
</dbReference>
<evidence type="ECO:0000256" key="3">
    <source>
        <dbReference type="ARBA" id="ARBA00022679"/>
    </source>
</evidence>
<keyword evidence="3 9" id="KW-0808">Transferase</keyword>
<comment type="caution">
    <text evidence="13">The sequence shown here is derived from an EMBL/GenBank/DDBJ whole genome shotgun (WGS) entry which is preliminary data.</text>
</comment>
<feature type="binding site" evidence="9">
    <location>
        <position position="414"/>
    </location>
    <ligand>
        <name>ADP</name>
        <dbReference type="ChEBI" id="CHEBI:456216"/>
    </ligand>
</feature>
<evidence type="ECO:0000313" key="13">
    <source>
        <dbReference type="EMBL" id="PWD81808.1"/>
    </source>
</evidence>
<dbReference type="HAMAP" id="MF_00186">
    <property type="entry name" value="Glycerol_kin"/>
    <property type="match status" value="1"/>
</dbReference>
<dbReference type="SUPFAM" id="SSF53067">
    <property type="entry name" value="Actin-like ATPase domain"/>
    <property type="match status" value="2"/>
</dbReference>
<comment type="similarity">
    <text evidence="2 9 10">Belongs to the FGGY kinase family.</text>
</comment>
<feature type="binding site" evidence="9">
    <location>
        <position position="12"/>
    </location>
    <ligand>
        <name>ADP</name>
        <dbReference type="ChEBI" id="CHEBI:456216"/>
    </ligand>
</feature>
<comment type="pathway">
    <text evidence="1 9">Polyol metabolism; glycerol degradation via glycerol kinase pathway; sn-glycerol 3-phosphate from glycerol: step 1/1.</text>
</comment>
<feature type="binding site" evidence="9">
    <location>
        <position position="134"/>
    </location>
    <ligand>
        <name>glycerol</name>
        <dbReference type="ChEBI" id="CHEBI:17754"/>
    </ligand>
</feature>
<keyword evidence="7 9" id="KW-0067">ATP-binding</keyword>
<feature type="domain" description="Carbohydrate kinase FGGY C-terminal" evidence="12">
    <location>
        <begin position="261"/>
        <end position="449"/>
    </location>
</feature>
<feature type="binding site" evidence="9">
    <location>
        <position position="266"/>
    </location>
    <ligand>
        <name>ADP</name>
        <dbReference type="ChEBI" id="CHEBI:456216"/>
    </ligand>
</feature>
<feature type="binding site" evidence="9">
    <location>
        <position position="410"/>
    </location>
    <ligand>
        <name>ATP</name>
        <dbReference type="ChEBI" id="CHEBI:30616"/>
    </ligand>
</feature>
<dbReference type="InterPro" id="IPR018483">
    <property type="entry name" value="Carb_kinase_FGGY_CS"/>
</dbReference>
<feature type="binding site" evidence="9">
    <location>
        <position position="244"/>
    </location>
    <ligand>
        <name>sn-glycerol 3-phosphate</name>
        <dbReference type="ChEBI" id="CHEBI:57597"/>
    </ligand>
</feature>
<evidence type="ECO:0000256" key="6">
    <source>
        <dbReference type="ARBA" id="ARBA00022798"/>
    </source>
</evidence>
<dbReference type="NCBIfam" id="TIGR01311">
    <property type="entry name" value="glycerol_kin"/>
    <property type="match status" value="1"/>
</dbReference>
<proteinExistence type="inferred from homology"/>
<feature type="binding site" evidence="9">
    <location>
        <position position="309"/>
    </location>
    <ligand>
        <name>ADP</name>
        <dbReference type="ChEBI" id="CHEBI:456216"/>
    </ligand>
</feature>
<evidence type="ECO:0000259" key="12">
    <source>
        <dbReference type="Pfam" id="PF02782"/>
    </source>
</evidence>
<name>A0A2U2AGM3_9GAMM</name>